<protein>
    <submittedName>
        <fullName evidence="1">Uncharacterized protein</fullName>
    </submittedName>
</protein>
<dbReference type="EMBL" id="MU825905">
    <property type="protein sequence ID" value="KAJ7383186.1"/>
    <property type="molecule type" value="Genomic_DNA"/>
</dbReference>
<comment type="caution">
    <text evidence="1">The sequence shown here is derived from an EMBL/GenBank/DDBJ whole genome shotgun (WGS) entry which is preliminary data.</text>
</comment>
<dbReference type="Proteomes" id="UP001163046">
    <property type="component" value="Unassembled WGS sequence"/>
</dbReference>
<proteinExistence type="predicted"/>
<sequence>MQQSRSTAKITATIEAWEQGDLQASHRSDRYIQDIESVMKENTKEITTMIPNEEYTAVVDEEKPNPLSAGKLQQLIREKVLSQSQKSNKRANKKTVLLADYVRTLQKHMGIKDVGPELESKSPDFSETPFIAAGKRFGCEDDGEEPRAVDRSLEMLQRQIVRLPANFTLLDGDLVDD</sequence>
<name>A0A9X0D1G7_9CNID</name>
<evidence type="ECO:0000313" key="1">
    <source>
        <dbReference type="EMBL" id="KAJ7383186.1"/>
    </source>
</evidence>
<gene>
    <name evidence="1" type="ORF">OS493_030342</name>
</gene>
<accession>A0A9X0D1G7</accession>
<evidence type="ECO:0000313" key="2">
    <source>
        <dbReference type="Proteomes" id="UP001163046"/>
    </source>
</evidence>
<dbReference type="OrthoDB" id="5977346at2759"/>
<organism evidence="1 2">
    <name type="scientific">Desmophyllum pertusum</name>
    <dbReference type="NCBI Taxonomy" id="174260"/>
    <lineage>
        <taxon>Eukaryota</taxon>
        <taxon>Metazoa</taxon>
        <taxon>Cnidaria</taxon>
        <taxon>Anthozoa</taxon>
        <taxon>Hexacorallia</taxon>
        <taxon>Scleractinia</taxon>
        <taxon>Caryophylliina</taxon>
        <taxon>Caryophylliidae</taxon>
        <taxon>Desmophyllum</taxon>
    </lineage>
</organism>
<keyword evidence="2" id="KW-1185">Reference proteome</keyword>
<reference evidence="1" key="1">
    <citation type="submission" date="2023-01" db="EMBL/GenBank/DDBJ databases">
        <title>Genome assembly of the deep-sea coral Lophelia pertusa.</title>
        <authorList>
            <person name="Herrera S."/>
            <person name="Cordes E."/>
        </authorList>
    </citation>
    <scope>NUCLEOTIDE SEQUENCE</scope>
    <source>
        <strain evidence="1">USNM1676648</strain>
        <tissue evidence="1">Polyp</tissue>
    </source>
</reference>
<dbReference type="AlphaFoldDB" id="A0A9X0D1G7"/>